<sequence>MCPCDRAQEYLEDRARWESPRGTSKSIVGAGMEEHAYVNEDSRTQNKSRRTGERIEVGEEENKTKDLCEEDAGQLEEKWQRHKVLGEPGERIQI</sequence>
<gene>
    <name evidence="2" type="ORF">NDU88_000230</name>
</gene>
<evidence type="ECO:0000256" key="1">
    <source>
        <dbReference type="SAM" id="MobiDB-lite"/>
    </source>
</evidence>
<comment type="caution">
    <text evidence="2">The sequence shown here is derived from an EMBL/GenBank/DDBJ whole genome shotgun (WGS) entry which is preliminary data.</text>
</comment>
<evidence type="ECO:0000313" key="2">
    <source>
        <dbReference type="EMBL" id="KAJ1121711.1"/>
    </source>
</evidence>
<proteinExistence type="predicted"/>
<keyword evidence="3" id="KW-1185">Reference proteome</keyword>
<organism evidence="2 3">
    <name type="scientific">Pleurodeles waltl</name>
    <name type="common">Iberian ribbed newt</name>
    <dbReference type="NCBI Taxonomy" id="8319"/>
    <lineage>
        <taxon>Eukaryota</taxon>
        <taxon>Metazoa</taxon>
        <taxon>Chordata</taxon>
        <taxon>Craniata</taxon>
        <taxon>Vertebrata</taxon>
        <taxon>Euteleostomi</taxon>
        <taxon>Amphibia</taxon>
        <taxon>Batrachia</taxon>
        <taxon>Caudata</taxon>
        <taxon>Salamandroidea</taxon>
        <taxon>Salamandridae</taxon>
        <taxon>Pleurodelinae</taxon>
        <taxon>Pleurodeles</taxon>
    </lineage>
</organism>
<dbReference type="Proteomes" id="UP001066276">
    <property type="component" value="Chromosome 7"/>
</dbReference>
<accession>A0AAV7P0R6</accession>
<name>A0AAV7P0R6_PLEWA</name>
<dbReference type="AlphaFoldDB" id="A0AAV7P0R6"/>
<protein>
    <submittedName>
        <fullName evidence="2">Uncharacterized protein</fullName>
    </submittedName>
</protein>
<dbReference type="EMBL" id="JANPWB010000011">
    <property type="protein sequence ID" value="KAJ1121711.1"/>
    <property type="molecule type" value="Genomic_DNA"/>
</dbReference>
<feature type="region of interest" description="Disordered" evidence="1">
    <location>
        <begin position="38"/>
        <end position="65"/>
    </location>
</feature>
<reference evidence="2" key="1">
    <citation type="journal article" date="2022" name="bioRxiv">
        <title>Sequencing and chromosome-scale assembly of the giantPleurodeles waltlgenome.</title>
        <authorList>
            <person name="Brown T."/>
            <person name="Elewa A."/>
            <person name="Iarovenko S."/>
            <person name="Subramanian E."/>
            <person name="Araus A.J."/>
            <person name="Petzold A."/>
            <person name="Susuki M."/>
            <person name="Suzuki K.-i.T."/>
            <person name="Hayashi T."/>
            <person name="Toyoda A."/>
            <person name="Oliveira C."/>
            <person name="Osipova E."/>
            <person name="Leigh N.D."/>
            <person name="Simon A."/>
            <person name="Yun M.H."/>
        </authorList>
    </citation>
    <scope>NUCLEOTIDE SEQUENCE</scope>
    <source>
        <strain evidence="2">20211129_DDA</strain>
        <tissue evidence="2">Liver</tissue>
    </source>
</reference>
<evidence type="ECO:0000313" key="3">
    <source>
        <dbReference type="Proteomes" id="UP001066276"/>
    </source>
</evidence>